<evidence type="ECO:0000256" key="8">
    <source>
        <dbReference type="ARBA" id="ARBA00023136"/>
    </source>
</evidence>
<reference evidence="9" key="1">
    <citation type="submission" date="2022-08" db="UniProtKB">
        <authorList>
            <consortium name="EnsemblMetazoa"/>
        </authorList>
    </citation>
    <scope>IDENTIFICATION</scope>
    <source>
        <strain evidence="9">Israel</strain>
    </source>
</reference>
<evidence type="ECO:0000256" key="1">
    <source>
        <dbReference type="ARBA" id="ARBA00004141"/>
    </source>
</evidence>
<dbReference type="InterPro" id="IPR044746">
    <property type="entry name" value="ABCC_6TM_D1"/>
</dbReference>
<dbReference type="Proteomes" id="UP000092462">
    <property type="component" value="Unassembled WGS sequence"/>
</dbReference>
<keyword evidence="7" id="KW-1133">Transmembrane helix</keyword>
<evidence type="ECO:0000256" key="4">
    <source>
        <dbReference type="ARBA" id="ARBA00022692"/>
    </source>
</evidence>
<evidence type="ECO:0000256" key="6">
    <source>
        <dbReference type="ARBA" id="ARBA00022840"/>
    </source>
</evidence>
<dbReference type="Pfam" id="PF00664">
    <property type="entry name" value="ABC_membrane"/>
    <property type="match status" value="2"/>
</dbReference>
<keyword evidence="4" id="KW-0812">Transmembrane</keyword>
<dbReference type="PROSITE" id="PS50929">
    <property type="entry name" value="ABC_TM1F"/>
    <property type="match status" value="2"/>
</dbReference>
<name>A0A1B0D8I7_PHLPP</name>
<dbReference type="EMBL" id="AJVK01012643">
    <property type="status" value="NOT_ANNOTATED_CDS"/>
    <property type="molecule type" value="Genomic_DNA"/>
</dbReference>
<dbReference type="VEuPathDB" id="VectorBase:PPAPM1_006660"/>
<dbReference type="GO" id="GO:0140359">
    <property type="term" value="F:ABC-type transporter activity"/>
    <property type="evidence" value="ECO:0007669"/>
    <property type="project" value="InterPro"/>
</dbReference>
<dbReference type="Gene3D" id="3.40.50.300">
    <property type="entry name" value="P-loop containing nucleotide triphosphate hydrolases"/>
    <property type="match status" value="2"/>
</dbReference>
<evidence type="ECO:0000256" key="2">
    <source>
        <dbReference type="ARBA" id="ARBA00009726"/>
    </source>
</evidence>
<proteinExistence type="inferred from homology"/>
<dbReference type="CDD" id="cd03244">
    <property type="entry name" value="ABCC_MRP_domain2"/>
    <property type="match status" value="1"/>
</dbReference>
<comment type="similarity">
    <text evidence="2">Belongs to the ABC transporter superfamily. ABCC family. Conjugate transporter (TC 3.A.1.208) subfamily.</text>
</comment>
<dbReference type="InterPro" id="IPR011527">
    <property type="entry name" value="ABC1_TM_dom"/>
</dbReference>
<dbReference type="InterPro" id="IPR036640">
    <property type="entry name" value="ABC1_TM_sf"/>
</dbReference>
<dbReference type="PROSITE" id="PS50893">
    <property type="entry name" value="ABC_TRANSPORTER_2"/>
    <property type="match status" value="2"/>
</dbReference>
<dbReference type="FunFam" id="3.40.50.300:FF:000163">
    <property type="entry name" value="Multidrug resistance-associated protein member 4"/>
    <property type="match status" value="1"/>
</dbReference>
<dbReference type="InterPro" id="IPR003593">
    <property type="entry name" value="AAA+_ATPase"/>
</dbReference>
<evidence type="ECO:0000256" key="7">
    <source>
        <dbReference type="ARBA" id="ARBA00022989"/>
    </source>
</evidence>
<dbReference type="FunFam" id="1.20.1560.10:FF:000014">
    <property type="entry name" value="Multidrug resistance-associated protein member 4"/>
    <property type="match status" value="1"/>
</dbReference>
<dbReference type="SUPFAM" id="SSF52540">
    <property type="entry name" value="P-loop containing nucleoside triphosphate hydrolases"/>
    <property type="match status" value="2"/>
</dbReference>
<keyword evidence="8" id="KW-0472">Membrane</keyword>
<dbReference type="InterPro" id="IPR044726">
    <property type="entry name" value="ABCC_6TM_D2"/>
</dbReference>
<dbReference type="Gene3D" id="1.20.1560.10">
    <property type="entry name" value="ABC transporter type 1, transmembrane domain"/>
    <property type="match status" value="2"/>
</dbReference>
<dbReference type="SMART" id="SM00382">
    <property type="entry name" value="AAA"/>
    <property type="match status" value="2"/>
</dbReference>
<dbReference type="PANTHER" id="PTHR24223">
    <property type="entry name" value="ATP-BINDING CASSETTE SUB-FAMILY C"/>
    <property type="match status" value="1"/>
</dbReference>
<dbReference type="InterPro" id="IPR050173">
    <property type="entry name" value="ABC_transporter_C-like"/>
</dbReference>
<dbReference type="Pfam" id="PF00005">
    <property type="entry name" value="ABC_tran"/>
    <property type="match status" value="2"/>
</dbReference>
<accession>A0A1B0D8I7</accession>
<dbReference type="VEuPathDB" id="VectorBase:PPAI003860"/>
<dbReference type="EMBL" id="AJVK01012644">
    <property type="status" value="NOT_ANNOTATED_CDS"/>
    <property type="molecule type" value="Genomic_DNA"/>
</dbReference>
<evidence type="ECO:0000256" key="5">
    <source>
        <dbReference type="ARBA" id="ARBA00022741"/>
    </source>
</evidence>
<dbReference type="GO" id="GO:0016887">
    <property type="term" value="F:ATP hydrolysis activity"/>
    <property type="evidence" value="ECO:0007669"/>
    <property type="project" value="InterPro"/>
</dbReference>
<keyword evidence="3" id="KW-0813">Transport</keyword>
<dbReference type="VEuPathDB" id="VectorBase:PPAPM1_002858"/>
<dbReference type="EnsemblMetazoa" id="PPAI003860-RA">
    <property type="protein sequence ID" value="PPAI003860-PA"/>
    <property type="gene ID" value="PPAI003860"/>
</dbReference>
<dbReference type="GO" id="GO:0005524">
    <property type="term" value="F:ATP binding"/>
    <property type="evidence" value="ECO:0007669"/>
    <property type="project" value="UniProtKB-KW"/>
</dbReference>
<dbReference type="InterPro" id="IPR027417">
    <property type="entry name" value="P-loop_NTPase"/>
</dbReference>
<evidence type="ECO:0000313" key="9">
    <source>
        <dbReference type="EnsemblMetazoa" id="PPAI003860-PA"/>
    </source>
</evidence>
<dbReference type="InterPro" id="IPR017871">
    <property type="entry name" value="ABC_transporter-like_CS"/>
</dbReference>
<dbReference type="PROSITE" id="PS00211">
    <property type="entry name" value="ABC_TRANSPORTER_1"/>
    <property type="match status" value="1"/>
</dbReference>
<dbReference type="InterPro" id="IPR003439">
    <property type="entry name" value="ABC_transporter-like_ATP-bd"/>
</dbReference>
<sequence>MTAARIFMISAYYNILGHTMSQMFVRGVAEVSEARVSLKRLQQFLELEEHVPQITGDNGKIDETDSLLHTGRIRRQGSPSMIFEDTEEALLLENIKNNRITQELNGTFTEQSNEKLPSLELEKSSEGVVDGSIILQYLRSGASIWVLLLIVILFLQTQIIASTSDYFVAIWTHQGEFHEPTNYYLILNGCLVGSIFLLAIIRSIGFYEVCIKASQELHNSMFKGVIGATMHFFETNPSGRILNRFSRDLGSVDELLPKVLLDASQMILSICGAILVTATVNPVFLIPIAFLGVVFITVRQWYLKSSRNIKRLDGITRSPVFTHLAASLSGLSTIRAFGTETRLVDEFDTLQDVHSSAWYLFICCTSAFGQVLDFLCVIFVAIVTFTFLMIDNQMIGDKVGLAITQSLTLTGLLGWGIRQSAATSNALMSVERLLEYKQLEPEPQPVIPMKPTKFWPLCGEILFENVFFRYHKNSEPVLRDISFRIAPREKVGVVGRTGAGKTSLISALFRMAIVEGKIKIDGTDTANLSLHDLRSRLSIIPQDPVLFSGTLRKNLDPFGDFSDDELWQALNEVELKSISTHKNGLDMPVKAGGNNFSVGQRQLICLARAILRNNRILVLDEATANVDPRTDGLIQRTIKDRFKNCTVLTIAHRLNTIMDSDRVLVMHNGIVAEFASPNDLLEDPNSIFSSLHKDCSAKITMEAKKRHLLPNPSIRANFLSKLTFWWAFSVISKCLKKILNVSDLWQPIQQNRSRILGKQLESKWEEMNQPRLARALLKTFLKDYGISGALMIFSGVFIRISFPYLLKRLSLYFVNQDLKDYKDASFWAIGLFLMVTVALVSNNHIAHYCFHTGLKMQTALGSLIYKKILRVPSKSLDKDAIEVLKNTFSRDPGRLDVMSLYFHYLWASPLLLAVIGTIMYMDIGMAALPGLIVIVIMIPSQNLLNTCCGKFSSKITEITKNRYLKTKEVIENIEIVKKHAWVKHFNEVISNIRNIEMKFLRYKIFQHAIHVILMIFTSRIALLATLVTMVYTNQNINALNLFAFFYYFDILTITVTQIFTRAINQFGRTTSYLREVEKFLDMEEIPQRLQEKIKKKRKEGHTESDDKFLVHLKNVSSTWIQSNSKNTFKLKKLNAKFRRETLVCIVGPSKCGKTSLLHTILQDMLITGGHVIANGPIGYAPQIPWIFSSTVRQNILFGSTMFLDKYDAVVRSCALVQDLNLFPNGDLTLIKEDETILSEVQKLKVNLARAIYRDADIYLFDDNLSSLPPLMAQYIFDKVIGSSGRLNKSLRIVVTNELRYINEADWVVVMDQSGIANQGKPSELDLNSLPYLSPVDENVARKRGKELSDMYGTKEKKPSGIKPIDKQNNVSLDAEDDEDIDENVFCDQPSSSKEPNSFLRYISEGAGKFYILILGIAFLLLYSIIASSDAWLTFWTTMEIAKLDKESLTLHRNPREKANIVSVLTFWWTIKLFKKGYQKILDIGDLFRPLNEDKSEALGDRLER</sequence>
<evidence type="ECO:0000256" key="3">
    <source>
        <dbReference type="ARBA" id="ARBA00022448"/>
    </source>
</evidence>
<dbReference type="VEuPathDB" id="VectorBase:PPAPM1_004855"/>
<keyword evidence="6" id="KW-0067">ATP-binding</keyword>
<evidence type="ECO:0000313" key="10">
    <source>
        <dbReference type="Proteomes" id="UP000092462"/>
    </source>
</evidence>
<dbReference type="CDD" id="cd18579">
    <property type="entry name" value="ABC_6TM_ABCC_D1"/>
    <property type="match status" value="1"/>
</dbReference>
<keyword evidence="5" id="KW-0547">Nucleotide-binding</keyword>
<organism evidence="9 10">
    <name type="scientific">Phlebotomus papatasi</name>
    <name type="common">Sandfly</name>
    <dbReference type="NCBI Taxonomy" id="29031"/>
    <lineage>
        <taxon>Eukaryota</taxon>
        <taxon>Metazoa</taxon>
        <taxon>Ecdysozoa</taxon>
        <taxon>Arthropoda</taxon>
        <taxon>Hexapoda</taxon>
        <taxon>Insecta</taxon>
        <taxon>Pterygota</taxon>
        <taxon>Neoptera</taxon>
        <taxon>Endopterygota</taxon>
        <taxon>Diptera</taxon>
        <taxon>Nematocera</taxon>
        <taxon>Psychodoidea</taxon>
        <taxon>Psychodidae</taxon>
        <taxon>Phlebotomus</taxon>
        <taxon>Phlebotomus</taxon>
    </lineage>
</organism>
<dbReference type="SUPFAM" id="SSF90123">
    <property type="entry name" value="ABC transporter transmembrane region"/>
    <property type="match status" value="2"/>
</dbReference>
<comment type="subcellular location">
    <subcellularLocation>
        <location evidence="1">Membrane</location>
        <topology evidence="1">Multi-pass membrane protein</topology>
    </subcellularLocation>
</comment>
<keyword evidence="10" id="KW-1185">Reference proteome</keyword>
<dbReference type="PANTHER" id="PTHR24223:SF456">
    <property type="entry name" value="MULTIDRUG RESISTANCE-ASSOCIATED PROTEIN LETHAL(2)03659"/>
    <property type="match status" value="1"/>
</dbReference>
<dbReference type="GO" id="GO:0016020">
    <property type="term" value="C:membrane"/>
    <property type="evidence" value="ECO:0007669"/>
    <property type="project" value="UniProtKB-SubCell"/>
</dbReference>
<dbReference type="CDD" id="cd18580">
    <property type="entry name" value="ABC_6TM_ABCC_D2"/>
    <property type="match status" value="1"/>
</dbReference>
<protein>
    <submittedName>
        <fullName evidence="9">Uncharacterized protein</fullName>
    </submittedName>
</protein>